<proteinExistence type="predicted"/>
<reference evidence="3" key="1">
    <citation type="submission" date="2015-03" db="EMBL/GenBank/DDBJ databases">
        <authorList>
            <person name="Wibberg D."/>
        </authorList>
    </citation>
    <scope>NUCLEOTIDE SEQUENCE [LARGE SCALE GENOMIC DNA]</scope>
</reference>
<accession>A0A0E4H8L0</accession>
<dbReference type="HOGENOM" id="CLU_2260964_0_0_9"/>
<gene>
    <name evidence="2" type="ORF">PRIO_1212</name>
</gene>
<organism evidence="2 3">
    <name type="scientific">Paenibacillus riograndensis SBR5</name>
    <dbReference type="NCBI Taxonomy" id="1073571"/>
    <lineage>
        <taxon>Bacteria</taxon>
        <taxon>Bacillati</taxon>
        <taxon>Bacillota</taxon>
        <taxon>Bacilli</taxon>
        <taxon>Bacillales</taxon>
        <taxon>Paenibacillaceae</taxon>
        <taxon>Paenibacillus</taxon>
        <taxon>Paenibacillus sonchi group</taxon>
    </lineage>
</organism>
<dbReference type="EMBL" id="LN831776">
    <property type="protein sequence ID" value="CQR53159.1"/>
    <property type="molecule type" value="Genomic_DNA"/>
</dbReference>
<evidence type="ECO:0000313" key="3">
    <source>
        <dbReference type="Proteomes" id="UP000033163"/>
    </source>
</evidence>
<keyword evidence="1" id="KW-0812">Transmembrane</keyword>
<evidence type="ECO:0000256" key="1">
    <source>
        <dbReference type="SAM" id="Phobius"/>
    </source>
</evidence>
<keyword evidence="1" id="KW-0472">Membrane</keyword>
<dbReference type="PATRIC" id="fig|1073571.4.peg.1255"/>
<feature type="transmembrane region" description="Helical" evidence="1">
    <location>
        <begin position="81"/>
        <end position="102"/>
    </location>
</feature>
<keyword evidence="1" id="KW-1133">Transmembrane helix</keyword>
<dbReference type="STRING" id="483937.AMQ84_24415"/>
<evidence type="ECO:0000313" key="2">
    <source>
        <dbReference type="EMBL" id="CQR53159.1"/>
    </source>
</evidence>
<protein>
    <submittedName>
        <fullName evidence="2">Uncharacterized protein</fullName>
    </submittedName>
</protein>
<sequence>MEGGVPVKETEREEEQEKLLREYYSELMAAPAGLQAATLRRIRRKEDMSKTAAALAVLSALVLLLLWGCLLSGPIPLLWKLTLLLSCGAAPAVAAGVVVLYISGREAESTQS</sequence>
<dbReference type="KEGG" id="pri:PRIO_1212"/>
<feature type="transmembrane region" description="Helical" evidence="1">
    <location>
        <begin position="51"/>
        <end position="75"/>
    </location>
</feature>
<dbReference type="Proteomes" id="UP000033163">
    <property type="component" value="Chromosome I"/>
</dbReference>
<dbReference type="AlphaFoldDB" id="A0A0E4H8L0"/>
<name>A0A0E4H8L0_9BACL</name>